<proteinExistence type="inferred from homology"/>
<dbReference type="GO" id="GO:0060170">
    <property type="term" value="C:ciliary membrane"/>
    <property type="evidence" value="ECO:0007669"/>
    <property type="project" value="UniProtKB-SubCell"/>
</dbReference>
<evidence type="ECO:0000256" key="6">
    <source>
        <dbReference type="ARBA" id="ARBA00022989"/>
    </source>
</evidence>
<protein>
    <recommendedName>
        <fullName evidence="3">Transmembrane protein 231</fullName>
    </recommendedName>
</protein>
<reference evidence="13 14" key="1">
    <citation type="journal article" date="2017" name="BMC Biol.">
        <title>Genomic innovations, transcriptional plasticity and gene loss underlying the evolution and divergence of two highly polyphagous and invasive Helicoverpa pest species.</title>
        <authorList>
            <person name="Pearce S.L."/>
            <person name="Clarke D.F."/>
            <person name="East P.D."/>
            <person name="Elfekih S."/>
            <person name="Gordon K.H."/>
            <person name="Jermiin L.S."/>
            <person name="McGaughran A."/>
            <person name="Oakeshott J.G."/>
            <person name="Papanikolaou A."/>
            <person name="Perera O.P."/>
            <person name="Rane R.V."/>
            <person name="Richards S."/>
            <person name="Tay W.T."/>
            <person name="Walsh T.K."/>
            <person name="Anderson A."/>
            <person name="Anderson C.J."/>
            <person name="Asgari S."/>
            <person name="Board P.G."/>
            <person name="Bretschneider A."/>
            <person name="Campbell P.M."/>
            <person name="Chertemps T."/>
            <person name="Christeller J.T."/>
            <person name="Coppin C.W."/>
            <person name="Downes S.J."/>
            <person name="Duan G."/>
            <person name="Farnsworth C.A."/>
            <person name="Good R.T."/>
            <person name="Han L.B."/>
            <person name="Han Y.C."/>
            <person name="Hatje K."/>
            <person name="Horne I."/>
            <person name="Huang Y.P."/>
            <person name="Hughes D.S."/>
            <person name="Jacquin-Joly E."/>
            <person name="James W."/>
            <person name="Jhangiani S."/>
            <person name="Kollmar M."/>
            <person name="Kuwar S.S."/>
            <person name="Li S."/>
            <person name="Liu N.Y."/>
            <person name="Maibeche M.T."/>
            <person name="Miller J.R."/>
            <person name="Montagne N."/>
            <person name="Perry T."/>
            <person name="Qu J."/>
            <person name="Song S.V."/>
            <person name="Sutton G.G."/>
            <person name="Vogel H."/>
            <person name="Walenz B.P."/>
            <person name="Xu W."/>
            <person name="Zhang H.J."/>
            <person name="Zou Z."/>
            <person name="Batterham P."/>
            <person name="Edwards O.R."/>
            <person name="Feyereisen R."/>
            <person name="Gibbs R.A."/>
            <person name="Heckel D.G."/>
            <person name="McGrath A."/>
            <person name="Robin C."/>
            <person name="Scherer S.E."/>
            <person name="Worley K.C."/>
            <person name="Wu Y.D."/>
        </authorList>
    </citation>
    <scope>NUCLEOTIDE SEQUENCE [LARGE SCALE GENOMIC DNA]</scope>
    <source>
        <strain evidence="13">Harm_GR_Male_#8</strain>
        <tissue evidence="13">Whole organism</tissue>
    </source>
</reference>
<dbReference type="GO" id="GO:0060271">
    <property type="term" value="P:cilium assembly"/>
    <property type="evidence" value="ECO:0007669"/>
    <property type="project" value="TreeGrafter"/>
</dbReference>
<keyword evidence="7" id="KW-0969">Cilium</keyword>
<comment type="function">
    <text evidence="11">Transmembrane component of the tectonic-like complex, a complex localized at the transition zone of primary cilia and acting as a barrier that prevents diffusion of transmembrane proteins between the cilia and plasma membranes. Required for ciliogenesis and sonic hedgehog/SHH signaling.</text>
</comment>
<name>A0A2W1BZL1_HELAM</name>
<evidence type="ECO:0000256" key="4">
    <source>
        <dbReference type="ARBA" id="ARBA00022475"/>
    </source>
</evidence>
<evidence type="ECO:0000256" key="1">
    <source>
        <dbReference type="ARBA" id="ARBA00004272"/>
    </source>
</evidence>
<keyword evidence="6 12" id="KW-1133">Transmembrane helix</keyword>
<dbReference type="AlphaFoldDB" id="A0A2W1BZL1"/>
<keyword evidence="4" id="KW-1003">Cell membrane</keyword>
<keyword evidence="9" id="KW-0325">Glycoprotein</keyword>
<dbReference type="Pfam" id="PF10149">
    <property type="entry name" value="TM231"/>
    <property type="match status" value="1"/>
</dbReference>
<evidence type="ECO:0000256" key="5">
    <source>
        <dbReference type="ARBA" id="ARBA00022692"/>
    </source>
</evidence>
<keyword evidence="14" id="KW-1185">Reference proteome</keyword>
<evidence type="ECO:0000256" key="12">
    <source>
        <dbReference type="SAM" id="Phobius"/>
    </source>
</evidence>
<dbReference type="Proteomes" id="UP000249218">
    <property type="component" value="Unassembled WGS sequence"/>
</dbReference>
<dbReference type="PANTHER" id="PTHR14605">
    <property type="entry name" value="CHST5 PROTEIN"/>
    <property type="match status" value="1"/>
</dbReference>
<dbReference type="GO" id="GO:0032880">
    <property type="term" value="P:regulation of protein localization"/>
    <property type="evidence" value="ECO:0007669"/>
    <property type="project" value="TreeGrafter"/>
</dbReference>
<keyword evidence="5 12" id="KW-0812">Transmembrane</keyword>
<evidence type="ECO:0000256" key="7">
    <source>
        <dbReference type="ARBA" id="ARBA00023069"/>
    </source>
</evidence>
<evidence type="ECO:0000256" key="9">
    <source>
        <dbReference type="ARBA" id="ARBA00023180"/>
    </source>
</evidence>
<evidence type="ECO:0000313" key="13">
    <source>
        <dbReference type="EMBL" id="PZC77263.1"/>
    </source>
</evidence>
<accession>A0A2W1BZL1</accession>
<evidence type="ECO:0000256" key="2">
    <source>
        <dbReference type="ARBA" id="ARBA00009082"/>
    </source>
</evidence>
<sequence>MDLYKLFSYNVEVQYVSCLISKATFFTLTTTLLNLILPFIIAYRGRGFWLRSHSFNEQPEIHFPYEYLLVVETDDPSKPLECGDTNGKYEHFLKNEENCLEFQVQEYDLNGDQKPDLLDFKFILEIPEGRTIKSIMIVFILDFQLQSVCPLHMQSLALVNKEFATPPSGFKYFGDLQFYQISHLPCKQNVIHTKYNNSLFNFDKSNNENALDYILENYFVREVTTHTKTLFSRSQNGHAGLMQIQISLRVPEMEIKYLPSLMEELKWAWPQYLSLVIIFYWIFDKIKRFVFQNRLVMAWEITPWKKPQGVTRKKY</sequence>
<feature type="transmembrane region" description="Helical" evidence="12">
    <location>
        <begin position="20"/>
        <end position="43"/>
    </location>
</feature>
<dbReference type="OMA" id="PALYTRY"/>
<evidence type="ECO:0000313" key="14">
    <source>
        <dbReference type="Proteomes" id="UP000249218"/>
    </source>
</evidence>
<feature type="transmembrane region" description="Helical" evidence="12">
    <location>
        <begin position="265"/>
        <end position="283"/>
    </location>
</feature>
<keyword evidence="10" id="KW-0966">Cell projection</keyword>
<evidence type="ECO:0000256" key="11">
    <source>
        <dbReference type="ARBA" id="ARBA00024803"/>
    </source>
</evidence>
<evidence type="ECO:0000256" key="10">
    <source>
        <dbReference type="ARBA" id="ARBA00023273"/>
    </source>
</evidence>
<dbReference type="InterPro" id="IPR019306">
    <property type="entry name" value="TMEM231"/>
</dbReference>
<comment type="subcellular location">
    <subcellularLocation>
        <location evidence="1">Cell projection</location>
        <location evidence="1">Cilium membrane</location>
        <topology evidence="1">Multi-pass membrane protein</topology>
    </subcellularLocation>
</comment>
<dbReference type="OrthoDB" id="426438at2759"/>
<organism evidence="13 14">
    <name type="scientific">Helicoverpa armigera</name>
    <name type="common">Cotton bollworm</name>
    <name type="synonym">Heliothis armigera</name>
    <dbReference type="NCBI Taxonomy" id="29058"/>
    <lineage>
        <taxon>Eukaryota</taxon>
        <taxon>Metazoa</taxon>
        <taxon>Ecdysozoa</taxon>
        <taxon>Arthropoda</taxon>
        <taxon>Hexapoda</taxon>
        <taxon>Insecta</taxon>
        <taxon>Pterygota</taxon>
        <taxon>Neoptera</taxon>
        <taxon>Endopterygota</taxon>
        <taxon>Lepidoptera</taxon>
        <taxon>Glossata</taxon>
        <taxon>Ditrysia</taxon>
        <taxon>Noctuoidea</taxon>
        <taxon>Noctuidae</taxon>
        <taxon>Heliothinae</taxon>
        <taxon>Helicoverpa</taxon>
    </lineage>
</organism>
<dbReference type="EMBL" id="KZ149933">
    <property type="protein sequence ID" value="PZC77263.1"/>
    <property type="molecule type" value="Genomic_DNA"/>
</dbReference>
<comment type="similarity">
    <text evidence="2">Belongs to the TMEM231 family.</text>
</comment>
<gene>
    <name evidence="13" type="primary">HaOG203580</name>
    <name evidence="13" type="ORF">B5X24_HaOG203580</name>
</gene>
<dbReference type="PANTHER" id="PTHR14605:SF1">
    <property type="entry name" value="TRANSMEMBRANE PROTEIN 231"/>
    <property type="match status" value="1"/>
</dbReference>
<evidence type="ECO:0000256" key="3">
    <source>
        <dbReference type="ARBA" id="ARBA00015087"/>
    </source>
</evidence>
<keyword evidence="8 12" id="KW-0472">Membrane</keyword>
<dbReference type="GO" id="GO:0035869">
    <property type="term" value="C:ciliary transition zone"/>
    <property type="evidence" value="ECO:0007669"/>
    <property type="project" value="TreeGrafter"/>
</dbReference>
<evidence type="ECO:0000256" key="8">
    <source>
        <dbReference type="ARBA" id="ARBA00023136"/>
    </source>
</evidence>